<dbReference type="GO" id="GO:0003677">
    <property type="term" value="F:DNA binding"/>
    <property type="evidence" value="ECO:0007669"/>
    <property type="project" value="InterPro"/>
</dbReference>
<keyword evidence="6" id="KW-0804">Transcription</keyword>
<dbReference type="PANTHER" id="PTHR46481">
    <property type="entry name" value="ZINC FINGER BED DOMAIN-CONTAINING PROTEIN 4"/>
    <property type="match status" value="1"/>
</dbReference>
<protein>
    <recommendedName>
        <fullName evidence="10">BED-type domain-containing protein</fullName>
    </recommendedName>
</protein>
<dbReference type="Proteomes" id="UP000792457">
    <property type="component" value="Unassembled WGS sequence"/>
</dbReference>
<feature type="compositionally biased region" description="Polar residues" evidence="9">
    <location>
        <begin position="169"/>
        <end position="179"/>
    </location>
</feature>
<dbReference type="AlphaFoldDB" id="A0A8K0KI97"/>
<sequence>MAVGVESLVKDGSGSEEDGSGVVYFVLVVFLVEDIRPFIKPPGQEPHTREDLSPRRAIGGGSFAQQYRPSVATMPRRNKSRVWNYFSKKDKQVAVCDLCHREINTHGTTSNLMDHIKRRHPTAPLMESVAKDQESIIQSLSTIREGFVDNPQQLPKTSFQERETKGDSSKSQVAKESSQHTILGTMKVQELSGAKIESLNASLVDMIAKDFMPLSVVDNGGFQKFIKELEPRYKLPSRRTLTCRLLPERYEILRERAQELISEAAYVALTTDLWTSVALQGYLSATAHFIVRGKLFSVFCVPISQQKLSLQPLKSPPPLP</sequence>
<keyword evidence="4" id="KW-0862">Zinc</keyword>
<dbReference type="EMBL" id="KZ308903">
    <property type="protein sequence ID" value="KAG8235360.1"/>
    <property type="molecule type" value="Genomic_DNA"/>
</dbReference>
<evidence type="ECO:0000259" key="10">
    <source>
        <dbReference type="PROSITE" id="PS50808"/>
    </source>
</evidence>
<dbReference type="Pfam" id="PF02892">
    <property type="entry name" value="zf-BED"/>
    <property type="match status" value="1"/>
</dbReference>
<proteinExistence type="predicted"/>
<feature type="region of interest" description="Disordered" evidence="9">
    <location>
        <begin position="40"/>
        <end position="61"/>
    </location>
</feature>
<dbReference type="GO" id="GO:0009791">
    <property type="term" value="P:post-embryonic development"/>
    <property type="evidence" value="ECO:0007669"/>
    <property type="project" value="UniProtKB-ARBA"/>
</dbReference>
<dbReference type="SMART" id="SM00614">
    <property type="entry name" value="ZnF_BED"/>
    <property type="match status" value="1"/>
</dbReference>
<dbReference type="GO" id="GO:0005634">
    <property type="term" value="C:nucleus"/>
    <property type="evidence" value="ECO:0007669"/>
    <property type="project" value="UniProtKB-SubCell"/>
</dbReference>
<accession>A0A8K0KI97</accession>
<dbReference type="InterPro" id="IPR052035">
    <property type="entry name" value="ZnF_BED_domain_contain"/>
</dbReference>
<feature type="region of interest" description="Disordered" evidence="9">
    <location>
        <begin position="150"/>
        <end position="179"/>
    </location>
</feature>
<dbReference type="InterPro" id="IPR003656">
    <property type="entry name" value="Znf_BED"/>
</dbReference>
<keyword evidence="5" id="KW-0805">Transcription regulation</keyword>
<keyword evidence="3 8" id="KW-0863">Zinc-finger</keyword>
<keyword evidence="12" id="KW-1185">Reference proteome</keyword>
<comment type="subcellular location">
    <subcellularLocation>
        <location evidence="1">Nucleus</location>
    </subcellularLocation>
</comment>
<evidence type="ECO:0000256" key="7">
    <source>
        <dbReference type="ARBA" id="ARBA00023242"/>
    </source>
</evidence>
<keyword evidence="2" id="KW-0479">Metal-binding</keyword>
<dbReference type="InterPro" id="IPR036236">
    <property type="entry name" value="Znf_C2H2_sf"/>
</dbReference>
<comment type="caution">
    <text evidence="11">The sequence shown here is derived from an EMBL/GenBank/DDBJ whole genome shotgun (WGS) entry which is preliminary data.</text>
</comment>
<evidence type="ECO:0000256" key="1">
    <source>
        <dbReference type="ARBA" id="ARBA00004123"/>
    </source>
</evidence>
<dbReference type="PANTHER" id="PTHR46481:SF10">
    <property type="entry name" value="ZINC FINGER BED DOMAIN-CONTAINING PROTEIN 39"/>
    <property type="match status" value="1"/>
</dbReference>
<reference evidence="11" key="1">
    <citation type="submission" date="2013-04" db="EMBL/GenBank/DDBJ databases">
        <authorList>
            <person name="Qu J."/>
            <person name="Murali S.C."/>
            <person name="Bandaranaike D."/>
            <person name="Bellair M."/>
            <person name="Blankenburg K."/>
            <person name="Chao H."/>
            <person name="Dinh H."/>
            <person name="Doddapaneni H."/>
            <person name="Downs B."/>
            <person name="Dugan-Rocha S."/>
            <person name="Elkadiri S."/>
            <person name="Gnanaolivu R.D."/>
            <person name="Hernandez B."/>
            <person name="Javaid M."/>
            <person name="Jayaseelan J.C."/>
            <person name="Lee S."/>
            <person name="Li M."/>
            <person name="Ming W."/>
            <person name="Munidasa M."/>
            <person name="Muniz J."/>
            <person name="Nguyen L."/>
            <person name="Ongeri F."/>
            <person name="Osuji N."/>
            <person name="Pu L.-L."/>
            <person name="Puazo M."/>
            <person name="Qu C."/>
            <person name="Quiroz J."/>
            <person name="Raj R."/>
            <person name="Weissenberger G."/>
            <person name="Xin Y."/>
            <person name="Zou X."/>
            <person name="Han Y."/>
            <person name="Richards S."/>
            <person name="Worley K."/>
            <person name="Muzny D."/>
            <person name="Gibbs R."/>
        </authorList>
    </citation>
    <scope>NUCLEOTIDE SEQUENCE</scope>
    <source>
        <strain evidence="11">Sampled in the wild</strain>
    </source>
</reference>
<evidence type="ECO:0000256" key="5">
    <source>
        <dbReference type="ARBA" id="ARBA00023015"/>
    </source>
</evidence>
<organism evidence="11 12">
    <name type="scientific">Ladona fulva</name>
    <name type="common">Scarce chaser dragonfly</name>
    <name type="synonym">Libellula fulva</name>
    <dbReference type="NCBI Taxonomy" id="123851"/>
    <lineage>
        <taxon>Eukaryota</taxon>
        <taxon>Metazoa</taxon>
        <taxon>Ecdysozoa</taxon>
        <taxon>Arthropoda</taxon>
        <taxon>Hexapoda</taxon>
        <taxon>Insecta</taxon>
        <taxon>Pterygota</taxon>
        <taxon>Palaeoptera</taxon>
        <taxon>Odonata</taxon>
        <taxon>Epiprocta</taxon>
        <taxon>Anisoptera</taxon>
        <taxon>Libelluloidea</taxon>
        <taxon>Libellulidae</taxon>
        <taxon>Ladona</taxon>
    </lineage>
</organism>
<evidence type="ECO:0000256" key="4">
    <source>
        <dbReference type="ARBA" id="ARBA00022833"/>
    </source>
</evidence>
<dbReference type="SUPFAM" id="SSF140996">
    <property type="entry name" value="Hermes dimerisation domain"/>
    <property type="match status" value="1"/>
</dbReference>
<evidence type="ECO:0000313" key="12">
    <source>
        <dbReference type="Proteomes" id="UP000792457"/>
    </source>
</evidence>
<reference evidence="11" key="2">
    <citation type="submission" date="2017-10" db="EMBL/GenBank/DDBJ databases">
        <title>Ladona fulva Genome sequencing and assembly.</title>
        <authorList>
            <person name="Murali S."/>
            <person name="Richards S."/>
            <person name="Bandaranaike D."/>
            <person name="Bellair M."/>
            <person name="Blankenburg K."/>
            <person name="Chao H."/>
            <person name="Dinh H."/>
            <person name="Doddapaneni H."/>
            <person name="Dugan-Rocha S."/>
            <person name="Elkadiri S."/>
            <person name="Gnanaolivu R."/>
            <person name="Hernandez B."/>
            <person name="Skinner E."/>
            <person name="Javaid M."/>
            <person name="Lee S."/>
            <person name="Li M."/>
            <person name="Ming W."/>
            <person name="Munidasa M."/>
            <person name="Muniz J."/>
            <person name="Nguyen L."/>
            <person name="Hughes D."/>
            <person name="Osuji N."/>
            <person name="Pu L.-L."/>
            <person name="Puazo M."/>
            <person name="Qu C."/>
            <person name="Quiroz J."/>
            <person name="Raj R."/>
            <person name="Weissenberger G."/>
            <person name="Xin Y."/>
            <person name="Zou X."/>
            <person name="Han Y."/>
            <person name="Worley K."/>
            <person name="Muzny D."/>
            <person name="Gibbs R."/>
        </authorList>
    </citation>
    <scope>NUCLEOTIDE SEQUENCE</scope>
    <source>
        <strain evidence="11">Sampled in the wild</strain>
    </source>
</reference>
<feature type="compositionally biased region" description="Basic and acidic residues" evidence="9">
    <location>
        <begin position="159"/>
        <end position="168"/>
    </location>
</feature>
<evidence type="ECO:0000313" key="11">
    <source>
        <dbReference type="EMBL" id="KAG8235360.1"/>
    </source>
</evidence>
<dbReference type="SUPFAM" id="SSF57667">
    <property type="entry name" value="beta-beta-alpha zinc fingers"/>
    <property type="match status" value="1"/>
</dbReference>
<name>A0A8K0KI97_LADFU</name>
<evidence type="ECO:0000256" key="8">
    <source>
        <dbReference type="PROSITE-ProRule" id="PRU00027"/>
    </source>
</evidence>
<dbReference type="OrthoDB" id="2438421at2759"/>
<dbReference type="PROSITE" id="PS50808">
    <property type="entry name" value="ZF_BED"/>
    <property type="match status" value="1"/>
</dbReference>
<dbReference type="GO" id="GO:0008270">
    <property type="term" value="F:zinc ion binding"/>
    <property type="evidence" value="ECO:0007669"/>
    <property type="project" value="UniProtKB-KW"/>
</dbReference>
<evidence type="ECO:0000256" key="9">
    <source>
        <dbReference type="SAM" id="MobiDB-lite"/>
    </source>
</evidence>
<evidence type="ECO:0000256" key="2">
    <source>
        <dbReference type="ARBA" id="ARBA00022723"/>
    </source>
</evidence>
<gene>
    <name evidence="11" type="ORF">J437_LFUL015367</name>
</gene>
<evidence type="ECO:0000256" key="3">
    <source>
        <dbReference type="ARBA" id="ARBA00022771"/>
    </source>
</evidence>
<evidence type="ECO:0000256" key="6">
    <source>
        <dbReference type="ARBA" id="ARBA00023163"/>
    </source>
</evidence>
<keyword evidence="7" id="KW-0539">Nucleus</keyword>
<feature type="domain" description="BED-type" evidence="10">
    <location>
        <begin position="77"/>
        <end position="127"/>
    </location>
</feature>